<reference evidence="4" key="1">
    <citation type="submission" date="2014-02" db="EMBL/GenBank/DDBJ databases">
        <authorList>
            <person name="Genoscope - CEA"/>
        </authorList>
    </citation>
    <scope>NUCLEOTIDE SEQUENCE</scope>
    <source>
        <strain evidence="4">LS3</strain>
    </source>
</reference>
<evidence type="ECO:0000256" key="1">
    <source>
        <dbReference type="ARBA" id="ARBA00022614"/>
    </source>
</evidence>
<dbReference type="PROSITE" id="PS50245">
    <property type="entry name" value="CAP_GLY_2"/>
    <property type="match status" value="1"/>
</dbReference>
<organism evidence="4">
    <name type="scientific">Blastobotrys adeninivorans</name>
    <name type="common">Yeast</name>
    <name type="synonym">Arxula adeninivorans</name>
    <dbReference type="NCBI Taxonomy" id="409370"/>
    <lineage>
        <taxon>Eukaryota</taxon>
        <taxon>Fungi</taxon>
        <taxon>Dikarya</taxon>
        <taxon>Ascomycota</taxon>
        <taxon>Saccharomycotina</taxon>
        <taxon>Dipodascomycetes</taxon>
        <taxon>Dipodascales</taxon>
        <taxon>Trichomonascaceae</taxon>
        <taxon>Blastobotrys</taxon>
    </lineage>
</organism>
<dbReference type="PANTHER" id="PTHR15454">
    <property type="entry name" value="NISCHARIN RELATED"/>
    <property type="match status" value="1"/>
</dbReference>
<evidence type="ECO:0000313" key="4">
    <source>
        <dbReference type="EMBL" id="CDP34422.1"/>
    </source>
</evidence>
<dbReference type="PhylomeDB" id="A0A060T686"/>
<feature type="domain" description="CAP-Gly" evidence="3">
    <location>
        <begin position="30"/>
        <end position="64"/>
    </location>
</feature>
<keyword evidence="2" id="KW-0677">Repeat</keyword>
<gene>
    <name evidence="4" type="ORF">GNLVRS02_ARAD1C11946g</name>
</gene>
<dbReference type="AlphaFoldDB" id="A0A060T686"/>
<dbReference type="PROSITE" id="PS51450">
    <property type="entry name" value="LRR"/>
    <property type="match status" value="1"/>
</dbReference>
<accession>A0A060T686</accession>
<reference evidence="4" key="2">
    <citation type="submission" date="2014-06" db="EMBL/GenBank/DDBJ databases">
        <title>The complete genome of Blastobotrys (Arxula) adeninivorans LS3 - a yeast of biotechnological interest.</title>
        <authorList>
            <person name="Kunze G."/>
            <person name="Gaillardin C."/>
            <person name="Czernicka M."/>
            <person name="Durrens P."/>
            <person name="Martin T."/>
            <person name="Boer E."/>
            <person name="Gabaldon T."/>
            <person name="Cruz J."/>
            <person name="Talla E."/>
            <person name="Marck C."/>
            <person name="Goffeau A."/>
            <person name="Barbe V."/>
            <person name="Baret P."/>
            <person name="Baronian K."/>
            <person name="Beier S."/>
            <person name="Bleykasten C."/>
            <person name="Bode R."/>
            <person name="Casaregola S."/>
            <person name="Despons L."/>
            <person name="Fairhead C."/>
            <person name="Giersberg M."/>
            <person name="Gierski P."/>
            <person name="Hahnel U."/>
            <person name="Hartmann A."/>
            <person name="Jankowska D."/>
            <person name="Jubin C."/>
            <person name="Jung P."/>
            <person name="Lafontaine I."/>
            <person name="Leh-Louis V."/>
            <person name="Lemaire M."/>
            <person name="Marcet-Houben M."/>
            <person name="Mascher M."/>
            <person name="Morel G."/>
            <person name="Richard G.-F."/>
            <person name="Riechen J."/>
            <person name="Sacerdot C."/>
            <person name="Sarkar A."/>
            <person name="Savel G."/>
            <person name="Schacherer J."/>
            <person name="Sherman D."/>
            <person name="Straub M.-L."/>
            <person name="Stein N."/>
            <person name="Thierry A."/>
            <person name="Trautwein-Schult A."/>
            <person name="Westhof E."/>
            <person name="Worch S."/>
            <person name="Dujon B."/>
            <person name="Souciet J.-L."/>
            <person name="Wincker P."/>
            <person name="Scholz U."/>
            <person name="Neuveglise N."/>
        </authorList>
    </citation>
    <scope>NUCLEOTIDE SEQUENCE</scope>
    <source>
        <strain evidence="4">LS3</strain>
    </source>
</reference>
<dbReference type="SMART" id="SM00369">
    <property type="entry name" value="LRR_TYP"/>
    <property type="match status" value="4"/>
</dbReference>
<dbReference type="Gene3D" id="3.80.10.10">
    <property type="entry name" value="Ribonuclease Inhibitor"/>
    <property type="match status" value="3"/>
</dbReference>
<dbReference type="InterPro" id="IPR001611">
    <property type="entry name" value="Leu-rich_rpt"/>
</dbReference>
<dbReference type="PROSITE" id="PS00845">
    <property type="entry name" value="CAP_GLY_1"/>
    <property type="match status" value="1"/>
</dbReference>
<dbReference type="GO" id="GO:0005737">
    <property type="term" value="C:cytoplasm"/>
    <property type="evidence" value="ECO:0007669"/>
    <property type="project" value="TreeGrafter"/>
</dbReference>
<dbReference type="InterPro" id="IPR036859">
    <property type="entry name" value="CAP-Gly_dom_sf"/>
</dbReference>
<dbReference type="EMBL" id="HG937693">
    <property type="protein sequence ID" value="CDP34422.1"/>
    <property type="molecule type" value="Genomic_DNA"/>
</dbReference>
<protein>
    <submittedName>
        <fullName evidence="4">ARAD1C11946p</fullName>
    </submittedName>
</protein>
<evidence type="ECO:0000256" key="2">
    <source>
        <dbReference type="ARBA" id="ARBA00022737"/>
    </source>
</evidence>
<dbReference type="SMART" id="SM01052">
    <property type="entry name" value="CAP_GLY"/>
    <property type="match status" value="1"/>
</dbReference>
<proteinExistence type="predicted"/>
<dbReference type="InterPro" id="IPR032675">
    <property type="entry name" value="LRR_dom_sf"/>
</dbReference>
<dbReference type="PANTHER" id="PTHR15454:SF56">
    <property type="entry name" value="PROTEIN PHOSPHATASE 1 REGULATORY SUBUNIT 7-RELATED"/>
    <property type="match status" value="1"/>
</dbReference>
<dbReference type="SUPFAM" id="SSF52058">
    <property type="entry name" value="L domain-like"/>
    <property type="match status" value="1"/>
</dbReference>
<keyword evidence="1" id="KW-0433">Leucine-rich repeat</keyword>
<evidence type="ECO:0000259" key="3">
    <source>
        <dbReference type="PROSITE" id="PS50245"/>
    </source>
</evidence>
<sequence>MNGQRRSYKGQLCTVRYVGKLPPWGEETALGVEWDDPSRGKNDGSLNGVSYFVTKFKGAGSFVKASKPSDEERSFERAMWEKYVSDEGTQTAVIQVSRSKFIENVGVEKFHRRQKQLDKLQVASVAHMCVGDSPSTVDMGMLRQLDLGYNLISNWATVVTICSRMPRLETLVLNGNRFNPLGETSDHISQVTEVSLISTMMPIPEISTLGALFPNLKTLNLAHNKLNCIENKHLPFEKLVTLDLSFNEFEEVPPVAVETLNLSHNSIKSIAGAQLPSQVKVLNVSYCEISSWDSIDAINESNVHTLRINGNPFDEDMDDQEKESRILGRCGKITKLNGQTISPREREDAELYFMSLVAKGQISYNASSQRWKELCAIHGEPASRQEKEEETTIHSRLVDPVVTYDGTEKTIQVLKTMTVPKFRATLAKHFKLSPLRVVVKYYQDGEYTVLEGNRPLNDLNIPLDRFLLEKKSG</sequence>
<name>A0A060T686_BLAAD</name>
<dbReference type="InterPro" id="IPR003591">
    <property type="entry name" value="Leu-rich_rpt_typical-subtyp"/>
</dbReference>
<dbReference type="InterPro" id="IPR000938">
    <property type="entry name" value="CAP-Gly_domain"/>
</dbReference>
<dbReference type="Pfam" id="PF01302">
    <property type="entry name" value="CAP_GLY"/>
    <property type="match status" value="1"/>
</dbReference>
<dbReference type="Gene3D" id="2.30.30.190">
    <property type="entry name" value="CAP Gly-rich-like domain"/>
    <property type="match status" value="1"/>
</dbReference>
<dbReference type="SUPFAM" id="SSF74924">
    <property type="entry name" value="Cap-Gly domain"/>
    <property type="match status" value="1"/>
</dbReference>